<dbReference type="EMBL" id="QLTK01000008">
    <property type="protein sequence ID" value="RAS31901.1"/>
    <property type="molecule type" value="Genomic_DNA"/>
</dbReference>
<reference evidence="1 2" key="1">
    <citation type="submission" date="2018-06" db="EMBL/GenBank/DDBJ databases">
        <title>Genomic Encyclopedia of Type Strains, Phase III (KMG-III): the genomes of soil and plant-associated and newly described type strains.</title>
        <authorList>
            <person name="Whitman W."/>
        </authorList>
    </citation>
    <scope>NUCLEOTIDE SEQUENCE [LARGE SCALE GENOMIC DNA]</scope>
    <source>
        <strain evidence="1 2">LMG 23644</strain>
    </source>
</reference>
<organism evidence="1 2">
    <name type="scientific">Paraburkholderia bryophila</name>
    <dbReference type="NCBI Taxonomy" id="420952"/>
    <lineage>
        <taxon>Bacteria</taxon>
        <taxon>Pseudomonadati</taxon>
        <taxon>Pseudomonadota</taxon>
        <taxon>Betaproteobacteria</taxon>
        <taxon>Burkholderiales</taxon>
        <taxon>Burkholderiaceae</taxon>
        <taxon>Paraburkholderia</taxon>
    </lineage>
</organism>
<proteinExistence type="predicted"/>
<evidence type="ECO:0000313" key="2">
    <source>
        <dbReference type="Proteomes" id="UP000248918"/>
    </source>
</evidence>
<dbReference type="AlphaFoldDB" id="A0A329CE30"/>
<protein>
    <recommendedName>
        <fullName evidence="3">FCD domain-containing protein</fullName>
    </recommendedName>
</protein>
<accession>A0A329CE30</accession>
<dbReference type="Proteomes" id="UP000248918">
    <property type="component" value="Unassembled WGS sequence"/>
</dbReference>
<evidence type="ECO:0008006" key="3">
    <source>
        <dbReference type="Google" id="ProtNLM"/>
    </source>
</evidence>
<name>A0A329CE30_9BURK</name>
<gene>
    <name evidence="1" type="ORF">BX591_1086</name>
</gene>
<evidence type="ECO:0000313" key="1">
    <source>
        <dbReference type="EMBL" id="RAS31901.1"/>
    </source>
</evidence>
<comment type="caution">
    <text evidence="1">The sequence shown here is derived from an EMBL/GenBank/DDBJ whole genome shotgun (WGS) entry which is preliminary data.</text>
</comment>
<sequence>MGDRYVVQLNFYAMAVGEFNNLVLAKRYLVELLENDSARQYVAQRHPDLMVAFESIIATISLDQQQFSAVL</sequence>